<evidence type="ECO:0000313" key="2">
    <source>
        <dbReference type="Proteomes" id="UP000095229"/>
    </source>
</evidence>
<dbReference type="EMBL" id="LSOG01000004">
    <property type="protein sequence ID" value="OEH48736.1"/>
    <property type="molecule type" value="Genomic_DNA"/>
</dbReference>
<comment type="caution">
    <text evidence="1">The sequence shown here is derived from an EMBL/GenBank/DDBJ whole genome shotgun (WGS) entry which is preliminary data.</text>
</comment>
<accession>A0A1E5JW15</accession>
<protein>
    <submittedName>
        <fullName evidence="1">Uncharacterized protein</fullName>
    </submittedName>
</protein>
<reference evidence="1 2" key="1">
    <citation type="submission" date="2016-02" db="EMBL/GenBank/DDBJ databases">
        <title>Secondary metabolites in Legionella.</title>
        <authorList>
            <person name="Tobias N.J."/>
            <person name="Bode H.B."/>
        </authorList>
    </citation>
    <scope>NUCLEOTIDE SEQUENCE [LARGE SCALE GENOMIC DNA]</scope>
    <source>
        <strain evidence="1 2">DSM 19216</strain>
    </source>
</reference>
<sequence length="50" mass="6093">MFQSNPWQLQSHESNHNNNLDFVWRERQLLRHSIEYLQKNSVSVFGHPQD</sequence>
<organism evidence="1 2">
    <name type="scientific">Legionella parisiensis</name>
    <dbReference type="NCBI Taxonomy" id="45071"/>
    <lineage>
        <taxon>Bacteria</taxon>
        <taxon>Pseudomonadati</taxon>
        <taxon>Pseudomonadota</taxon>
        <taxon>Gammaproteobacteria</taxon>
        <taxon>Legionellales</taxon>
        <taxon>Legionellaceae</taxon>
        <taxon>Legionella</taxon>
    </lineage>
</organism>
<keyword evidence="2" id="KW-1185">Reference proteome</keyword>
<proteinExistence type="predicted"/>
<dbReference type="AlphaFoldDB" id="A0A1E5JW15"/>
<name>A0A1E5JW15_9GAMM</name>
<evidence type="ECO:0000313" key="1">
    <source>
        <dbReference type="EMBL" id="OEH48736.1"/>
    </source>
</evidence>
<gene>
    <name evidence="1" type="ORF">lpari_00136</name>
</gene>
<dbReference type="Proteomes" id="UP000095229">
    <property type="component" value="Unassembled WGS sequence"/>
</dbReference>